<dbReference type="RefSeq" id="WP_007691405.1">
    <property type="nucleotide sequence ID" value="NZ_AJRK01000425.1"/>
</dbReference>
<reference evidence="2 3" key="1">
    <citation type="journal article" date="2014" name="PLoS Genet.">
        <title>Phylogenetically driven sequencing of extremely halophilic archaea reveals strategies for static and dynamic osmo-response.</title>
        <authorList>
            <person name="Becker E.A."/>
            <person name="Seitzer P.M."/>
            <person name="Tritt A."/>
            <person name="Larsen D."/>
            <person name="Krusor M."/>
            <person name="Yao A.I."/>
            <person name="Wu D."/>
            <person name="Madern D."/>
            <person name="Eisen J.A."/>
            <person name="Darling A.E."/>
            <person name="Facciotti M.T."/>
        </authorList>
    </citation>
    <scope>NUCLEOTIDE SEQUENCE [LARGE SCALE GENOMIC DNA]</scope>
    <source>
        <strain evidence="2 3">100A6</strain>
    </source>
</reference>
<keyword evidence="3" id="KW-1185">Reference proteome</keyword>
<gene>
    <name evidence="2" type="ORF">C447_04707</name>
</gene>
<dbReference type="EMBL" id="AOMB01000012">
    <property type="protein sequence ID" value="EMA40203.1"/>
    <property type="molecule type" value="Genomic_DNA"/>
</dbReference>
<feature type="region of interest" description="Disordered" evidence="1">
    <location>
        <begin position="30"/>
        <end position="55"/>
    </location>
</feature>
<sequence>MDRRGFLGTTAAAGALSLAGCAGVTDLGRRPGANRGRGAADRTTTEAGSNGGADTDPADFVWAEQALWRDERVRENLFAFAGRHDLAVVIAKADAGIADIPALEAAFTVAESHGVEAWINVGVLKSLDATAFVADAGARRRHLDGLAAVVASYAESFPTGRVVLWQEAPVGGRWVESGDWNDQAVSNLERFGPRIFAAQRERVAEVAPEVDIGVFVHFPYLVDGKQPKTFAGLADGLRARGALPDFTFTDFYRGWYAKDVGPEPASRAVESLVTNARTATDGRPVTFLGQAHTIDPRYTPSKQDVWMDLRAALGAGAEGVGWYARTAYTPTERGFDPLLPNHGPAARDGPHASTLTFARDRYQYAYAALRSKRRHEGTGSGDDPVDLWLVGRGFSFYDHRLSVRTRDDGWTFLGDFDGYLDGNYPYGRDGRSVSIFRGLPRERFAPDGRLECRVKTRPRSDGAHLSAALAMPTNVACFLTEGAAAAADDRDLEPFSAGHATVDEPLTAGGSTSVALDLTAPDQPMEMLAFPNHRTQRRRLRRLESHAEFVPAKAFDLWIRTEGANDAIDPNALSLVGNSGARKLGEASTTVSTAPEGSVFYGLSREGLGHEDGSPSLELAGDARDRVASAYAMPYAGLVAFRPAGTAMRVLDADPAAARTYAIAFVGE</sequence>
<name>M0M463_9EURY</name>
<dbReference type="eggNOG" id="ENOG502N5R3">
    <property type="taxonomic scope" value="Archaea"/>
</dbReference>
<dbReference type="AlphaFoldDB" id="M0M463"/>
<dbReference type="PROSITE" id="PS51257">
    <property type="entry name" value="PROKAR_LIPOPROTEIN"/>
    <property type="match status" value="1"/>
</dbReference>
<evidence type="ECO:0000313" key="2">
    <source>
        <dbReference type="EMBL" id="EMA40203.1"/>
    </source>
</evidence>
<dbReference type="Proteomes" id="UP000011566">
    <property type="component" value="Unassembled WGS sequence"/>
</dbReference>
<evidence type="ECO:0000256" key="1">
    <source>
        <dbReference type="SAM" id="MobiDB-lite"/>
    </source>
</evidence>
<organism evidence="2 3">
    <name type="scientific">Halococcus hamelinensis 100A6</name>
    <dbReference type="NCBI Taxonomy" id="1132509"/>
    <lineage>
        <taxon>Archaea</taxon>
        <taxon>Methanobacteriati</taxon>
        <taxon>Methanobacteriota</taxon>
        <taxon>Stenosarchaea group</taxon>
        <taxon>Halobacteria</taxon>
        <taxon>Halobacteriales</taxon>
        <taxon>Halococcaceae</taxon>
        <taxon>Halococcus</taxon>
    </lineage>
</organism>
<protein>
    <submittedName>
        <fullName evidence="2">Uncharacterized protein</fullName>
    </submittedName>
</protein>
<evidence type="ECO:0000313" key="3">
    <source>
        <dbReference type="Proteomes" id="UP000011566"/>
    </source>
</evidence>
<proteinExistence type="predicted"/>
<dbReference type="OrthoDB" id="201711at2157"/>
<comment type="caution">
    <text evidence="2">The sequence shown here is derived from an EMBL/GenBank/DDBJ whole genome shotgun (WGS) entry which is preliminary data.</text>
</comment>
<accession>M0M463</accession>
<dbReference type="PATRIC" id="fig|1132509.6.peg.1088"/>